<evidence type="ECO:0000313" key="2">
    <source>
        <dbReference type="EMBL" id="RDW66718.1"/>
    </source>
</evidence>
<organism evidence="2 3">
    <name type="scientific">Coleophoma crateriformis</name>
    <dbReference type="NCBI Taxonomy" id="565419"/>
    <lineage>
        <taxon>Eukaryota</taxon>
        <taxon>Fungi</taxon>
        <taxon>Dikarya</taxon>
        <taxon>Ascomycota</taxon>
        <taxon>Pezizomycotina</taxon>
        <taxon>Leotiomycetes</taxon>
        <taxon>Helotiales</taxon>
        <taxon>Dermateaceae</taxon>
        <taxon>Coleophoma</taxon>
    </lineage>
</organism>
<dbReference type="PANTHER" id="PTHR33112:SF16">
    <property type="entry name" value="HETEROKARYON INCOMPATIBILITY DOMAIN-CONTAINING PROTEIN"/>
    <property type="match status" value="1"/>
</dbReference>
<dbReference type="OrthoDB" id="5125733at2759"/>
<name>A0A3D8QYG5_9HELO</name>
<dbReference type="Pfam" id="PF06985">
    <property type="entry name" value="HET"/>
    <property type="match status" value="1"/>
</dbReference>
<dbReference type="EMBL" id="PDLN01000014">
    <property type="protein sequence ID" value="RDW66718.1"/>
    <property type="molecule type" value="Genomic_DNA"/>
</dbReference>
<protein>
    <recommendedName>
        <fullName evidence="1">Heterokaryon incompatibility domain-containing protein</fullName>
    </recommendedName>
</protein>
<gene>
    <name evidence="2" type="ORF">BP5796_09467</name>
</gene>
<reference evidence="2 3" key="1">
    <citation type="journal article" date="2018" name="IMA Fungus">
        <title>IMA Genome-F 9: Draft genome sequence of Annulohypoxylon stygium, Aspergillus mulundensis, Berkeleyomyces basicola (syn. Thielaviopsis basicola), Ceratocystis smalleyi, two Cercospora beticola strains, Coleophoma cylindrospora, Fusarium fracticaudum, Phialophora cf. hyalina, and Morchella septimelata.</title>
        <authorList>
            <person name="Wingfield B.D."/>
            <person name="Bills G.F."/>
            <person name="Dong Y."/>
            <person name="Huang W."/>
            <person name="Nel W.J."/>
            <person name="Swalarsk-Parry B.S."/>
            <person name="Vaghefi N."/>
            <person name="Wilken P.M."/>
            <person name="An Z."/>
            <person name="de Beer Z.W."/>
            <person name="De Vos L."/>
            <person name="Chen L."/>
            <person name="Duong T.A."/>
            <person name="Gao Y."/>
            <person name="Hammerbacher A."/>
            <person name="Kikkert J.R."/>
            <person name="Li Y."/>
            <person name="Li H."/>
            <person name="Li K."/>
            <person name="Li Q."/>
            <person name="Liu X."/>
            <person name="Ma X."/>
            <person name="Naidoo K."/>
            <person name="Pethybridge S.J."/>
            <person name="Sun J."/>
            <person name="Steenkamp E.T."/>
            <person name="van der Nest M.A."/>
            <person name="van Wyk S."/>
            <person name="Wingfield M.J."/>
            <person name="Xiong C."/>
            <person name="Yue Q."/>
            <person name="Zhang X."/>
        </authorList>
    </citation>
    <scope>NUCLEOTIDE SEQUENCE [LARGE SCALE GENOMIC DNA]</scope>
    <source>
        <strain evidence="2 3">BP5796</strain>
    </source>
</reference>
<dbReference type="Proteomes" id="UP000256328">
    <property type="component" value="Unassembled WGS sequence"/>
</dbReference>
<dbReference type="InterPro" id="IPR010730">
    <property type="entry name" value="HET"/>
</dbReference>
<accession>A0A3D8QYG5</accession>
<evidence type="ECO:0000259" key="1">
    <source>
        <dbReference type="Pfam" id="PF06985"/>
    </source>
</evidence>
<evidence type="ECO:0000313" key="3">
    <source>
        <dbReference type="Proteomes" id="UP000256328"/>
    </source>
</evidence>
<dbReference type="AlphaFoldDB" id="A0A3D8QYG5"/>
<sequence>MEPASLATSVHAESQQPQRVPNFGAFTIGEFLKAVEKSSYADCYRTMSDVAWQDNIEPHVCRGCQDLSFRIVEKNTSTVYKIAIFQGQEPLPSRATELPNCPILQRLVTHNRKLSERERVVGLSVHLREGAFATLWTTSGYLVPDHFGANMHLSAHKGTLPSTFVKKMPRHRKVLPKKTLTDIQRWLQECHSKHDCFQMFESERSNPTRLIKITNENGNLTLKLVETSATEPYSWCALSYCWGNDSGEKDGGKAIKAIQTTWGNLTTYLEDIPMEGLPQTLKDAIFVTSQLGIEYIWIDCLCIVQNDNDHDKQHELTKMPGVYQQSYVTLSASSAAESTDGFLRDREFDHTEEDMIPCSINLYYNSTQQGQVLAHDESASHSKFQGKDPILNRAWTLQEALLSPRLLEFSAGQVRWRCSQQRASDSYKSALDNRFMISEHISQASHNLQDPRLRELEWQKILSQYWPRDVRYERDRLIAISALARVFGQCATKPGERYLAGMWENALPFNLLWHVTELNGELTDGYRAPTWSWASLKGDGGQFSQECCRVLKETRSLASVVKCAVITEPSENPYATVTSAYIILRGQVNFMKELQDLGRVSPSAFTAAYVKRLRKANCEVWNVYIDRKRNLQTGPSTQLVSEMETGQPPRNICVMPIAETARIERTPGVVRGLLLLYEPTSDTYKRIGMFHHGLGDLEVEYTKGPCTYGVPGWEDREVKIL</sequence>
<comment type="caution">
    <text evidence="2">The sequence shown here is derived from an EMBL/GenBank/DDBJ whole genome shotgun (WGS) entry which is preliminary data.</text>
</comment>
<dbReference type="PANTHER" id="PTHR33112">
    <property type="entry name" value="DOMAIN PROTEIN, PUTATIVE-RELATED"/>
    <property type="match status" value="1"/>
</dbReference>
<proteinExistence type="predicted"/>
<feature type="domain" description="Heterokaryon incompatibility" evidence="1">
    <location>
        <begin position="235"/>
        <end position="399"/>
    </location>
</feature>
<keyword evidence="3" id="KW-1185">Reference proteome</keyword>